<comment type="caution">
    <text evidence="1">The sequence shown here is derived from an EMBL/GenBank/DDBJ whole genome shotgun (WGS) entry which is preliminary data.</text>
</comment>
<gene>
    <name evidence="1" type="ORF">LOK49_LG05G02231</name>
</gene>
<organism evidence="1 2">
    <name type="scientific">Camellia lanceoleosa</name>
    <dbReference type="NCBI Taxonomy" id="1840588"/>
    <lineage>
        <taxon>Eukaryota</taxon>
        <taxon>Viridiplantae</taxon>
        <taxon>Streptophyta</taxon>
        <taxon>Embryophyta</taxon>
        <taxon>Tracheophyta</taxon>
        <taxon>Spermatophyta</taxon>
        <taxon>Magnoliopsida</taxon>
        <taxon>eudicotyledons</taxon>
        <taxon>Gunneridae</taxon>
        <taxon>Pentapetalae</taxon>
        <taxon>asterids</taxon>
        <taxon>Ericales</taxon>
        <taxon>Theaceae</taxon>
        <taxon>Camellia</taxon>
    </lineage>
</organism>
<protein>
    <submittedName>
        <fullName evidence="1">Phosphatidylinositol/phosphatidylcholine transfer protein SFH10</fullName>
    </submittedName>
</protein>
<sequence length="220" mass="24459">MMARRAIGDDGWLEERVTAVRRSPVGVALDVGVRDGGYGTVREVADWGSGFRLLWNTVKTFLDPKTTVKIQEHGGDLNEAVNAHFNEEIEALLKQSTRQRQSHLEDAELAYAVSLSLKAVEQENALLEVGEKVGASELEAFKSTELGDMGKMTSSNGSWRQVFVPPDKCTSRQSRLDVGSSSIQEATEDVEEQPLVRHRSRHISSAFVDWFDIELIVICQ</sequence>
<name>A0ACC0HQC7_9ERIC</name>
<evidence type="ECO:0000313" key="1">
    <source>
        <dbReference type="EMBL" id="KAI8015112.1"/>
    </source>
</evidence>
<reference evidence="1 2" key="1">
    <citation type="journal article" date="2022" name="Plant J.">
        <title>Chromosome-level genome of Camellia lanceoleosa provides a valuable resource for understanding genome evolution and self-incompatibility.</title>
        <authorList>
            <person name="Gong W."/>
            <person name="Xiao S."/>
            <person name="Wang L."/>
            <person name="Liao Z."/>
            <person name="Chang Y."/>
            <person name="Mo W."/>
            <person name="Hu G."/>
            <person name="Li W."/>
            <person name="Zhao G."/>
            <person name="Zhu H."/>
            <person name="Hu X."/>
            <person name="Ji K."/>
            <person name="Xiang X."/>
            <person name="Song Q."/>
            <person name="Yuan D."/>
            <person name="Jin S."/>
            <person name="Zhang L."/>
        </authorList>
    </citation>
    <scope>NUCLEOTIDE SEQUENCE [LARGE SCALE GENOMIC DNA]</scope>
    <source>
        <strain evidence="1">SQ_2022a</strain>
    </source>
</reference>
<dbReference type="EMBL" id="CM045761">
    <property type="protein sequence ID" value="KAI8015112.1"/>
    <property type="molecule type" value="Genomic_DNA"/>
</dbReference>
<evidence type="ECO:0000313" key="2">
    <source>
        <dbReference type="Proteomes" id="UP001060215"/>
    </source>
</evidence>
<proteinExistence type="predicted"/>
<accession>A0ACC0HQC7</accession>
<dbReference type="Proteomes" id="UP001060215">
    <property type="component" value="Chromosome 4"/>
</dbReference>
<keyword evidence="2" id="KW-1185">Reference proteome</keyword>